<protein>
    <recommendedName>
        <fullName evidence="4">Signal transduction histidine kinase</fullName>
    </recommendedName>
</protein>
<dbReference type="RefSeq" id="WP_184666163.1">
    <property type="nucleotide sequence ID" value="NZ_BAABAI010000036.1"/>
</dbReference>
<proteinExistence type="predicted"/>
<dbReference type="AlphaFoldDB" id="A0A7W7SYP1"/>
<gene>
    <name evidence="2" type="ORF">F4559_000741</name>
</gene>
<keyword evidence="1" id="KW-0472">Membrane</keyword>
<sequence length="363" mass="39182">MPESTVDGLTVAALTRVLRLAVVLVGMVTLIGLGIPEVLANTPRYAHVALEWAAVSVITVVAVVLCGVLWARWEPGWPLRITLLAAVYGASWLAVAGVPVELLASEAEWSYGLVGWFALALLMDRSPLAAAVFLSAHASVDVLRLLWYDQDPVRGSVVTVLVLTEQLTVVAAVRVLRRIADRARETAAATARGRTAEEIAERLQADRRARYADLADTTGPLLARIATGHPVDAETRRRCLVEAARMRRLFAEDDEAADPLLHELRGCADLLDRRGVTVYIGTCGDGPTVPADVRRALTDPIMRTMIAARGRARVTVLGSPEEVTVSVVADADPGEVAERPAAGVRVTRFDDDGQVWVEATWRP</sequence>
<evidence type="ECO:0008006" key="4">
    <source>
        <dbReference type="Google" id="ProtNLM"/>
    </source>
</evidence>
<organism evidence="2 3">
    <name type="scientific">Saccharothrix violaceirubra</name>
    <dbReference type="NCBI Taxonomy" id="413306"/>
    <lineage>
        <taxon>Bacteria</taxon>
        <taxon>Bacillati</taxon>
        <taxon>Actinomycetota</taxon>
        <taxon>Actinomycetes</taxon>
        <taxon>Pseudonocardiales</taxon>
        <taxon>Pseudonocardiaceae</taxon>
        <taxon>Saccharothrix</taxon>
    </lineage>
</organism>
<keyword evidence="1" id="KW-0812">Transmembrane</keyword>
<feature type="transmembrane region" description="Helical" evidence="1">
    <location>
        <begin position="79"/>
        <end position="104"/>
    </location>
</feature>
<name>A0A7W7SYP1_9PSEU</name>
<dbReference type="Proteomes" id="UP000542674">
    <property type="component" value="Unassembled WGS sequence"/>
</dbReference>
<feature type="transmembrane region" description="Helical" evidence="1">
    <location>
        <begin position="156"/>
        <end position="176"/>
    </location>
</feature>
<feature type="transmembrane region" description="Helical" evidence="1">
    <location>
        <begin position="116"/>
        <end position="136"/>
    </location>
</feature>
<evidence type="ECO:0000313" key="2">
    <source>
        <dbReference type="EMBL" id="MBB4963382.1"/>
    </source>
</evidence>
<keyword evidence="3" id="KW-1185">Reference proteome</keyword>
<reference evidence="2 3" key="1">
    <citation type="submission" date="2020-08" db="EMBL/GenBank/DDBJ databases">
        <title>Sequencing the genomes of 1000 actinobacteria strains.</title>
        <authorList>
            <person name="Klenk H.-P."/>
        </authorList>
    </citation>
    <scope>NUCLEOTIDE SEQUENCE [LARGE SCALE GENOMIC DNA]</scope>
    <source>
        <strain evidence="2 3">DSM 45084</strain>
    </source>
</reference>
<evidence type="ECO:0000256" key="1">
    <source>
        <dbReference type="SAM" id="Phobius"/>
    </source>
</evidence>
<evidence type="ECO:0000313" key="3">
    <source>
        <dbReference type="Proteomes" id="UP000542674"/>
    </source>
</evidence>
<feature type="transmembrane region" description="Helical" evidence="1">
    <location>
        <begin position="52"/>
        <end position="73"/>
    </location>
</feature>
<dbReference type="EMBL" id="JACHJS010000001">
    <property type="protein sequence ID" value="MBB4963382.1"/>
    <property type="molecule type" value="Genomic_DNA"/>
</dbReference>
<accession>A0A7W7SYP1</accession>
<keyword evidence="1" id="KW-1133">Transmembrane helix</keyword>
<comment type="caution">
    <text evidence="2">The sequence shown here is derived from an EMBL/GenBank/DDBJ whole genome shotgun (WGS) entry which is preliminary data.</text>
</comment>
<feature type="transmembrane region" description="Helical" evidence="1">
    <location>
        <begin position="20"/>
        <end position="40"/>
    </location>
</feature>